<feature type="coiled-coil region" evidence="1">
    <location>
        <begin position="30"/>
        <end position="82"/>
    </location>
</feature>
<dbReference type="EMBL" id="KL227371">
    <property type="protein sequence ID" value="KFV03465.1"/>
    <property type="molecule type" value="Genomic_DNA"/>
</dbReference>
<keyword evidence="1" id="KW-0175">Coiled coil</keyword>
<protein>
    <submittedName>
        <fullName evidence="2">Uncharacterized protein C20orf96</fullName>
    </submittedName>
</protein>
<evidence type="ECO:0000313" key="2">
    <source>
        <dbReference type="EMBL" id="KFV03465.1"/>
    </source>
</evidence>
<dbReference type="InterPro" id="IPR029236">
    <property type="entry name" value="DUF4618"/>
</dbReference>
<feature type="non-terminal residue" evidence="2">
    <location>
        <position position="1"/>
    </location>
</feature>
<evidence type="ECO:0000256" key="1">
    <source>
        <dbReference type="SAM" id="Coils"/>
    </source>
</evidence>
<reference evidence="2 3" key="1">
    <citation type="submission" date="2014-04" db="EMBL/GenBank/DDBJ databases">
        <title>Genome evolution of avian class.</title>
        <authorList>
            <person name="Zhang G."/>
            <person name="Li C."/>
        </authorList>
    </citation>
    <scope>NUCLEOTIDE SEQUENCE [LARGE SCALE GENOMIC DNA]</scope>
    <source>
        <strain evidence="2">BGI_N339</strain>
    </source>
</reference>
<name>A0A093BRL7_9AVES</name>
<dbReference type="Pfam" id="PF15397">
    <property type="entry name" value="DUF4618"/>
    <property type="match status" value="2"/>
</dbReference>
<keyword evidence="3" id="KW-1185">Reference proteome</keyword>
<dbReference type="PANTHER" id="PTHR28574:SF1">
    <property type="entry name" value="RIKEN CDNA 6820408C15 GENE"/>
    <property type="match status" value="1"/>
</dbReference>
<dbReference type="AlphaFoldDB" id="A0A093BRL7"/>
<sequence length="183" mass="21380">IRHTDQSTARQARLLLQQYEGFQRVQAMVQMVHRNRLDTARAELQEMEKTMERNLGKLQQQLAELTAKVEALQDELSILRTYIDGQTEKMVEALLGELEEKVWAEKEALLQKVVEEMLLDQDGLKEMVINNHLLRGAILRERQIIKDLEEEIGELRRSIQALQQSAKDPREVIFADVLLRRPR</sequence>
<proteinExistence type="predicted"/>
<feature type="non-terminal residue" evidence="2">
    <location>
        <position position="183"/>
    </location>
</feature>
<gene>
    <name evidence="2" type="ORF">N339_08732</name>
</gene>
<feature type="coiled-coil region" evidence="1">
    <location>
        <begin position="138"/>
        <end position="165"/>
    </location>
</feature>
<accession>A0A093BRL7</accession>
<organism evidence="2 3">
    <name type="scientific">Pterocles gutturalis</name>
    <name type="common">yellow-throated sandgrouse</name>
    <dbReference type="NCBI Taxonomy" id="240206"/>
    <lineage>
        <taxon>Eukaryota</taxon>
        <taxon>Metazoa</taxon>
        <taxon>Chordata</taxon>
        <taxon>Craniata</taxon>
        <taxon>Vertebrata</taxon>
        <taxon>Euteleostomi</taxon>
        <taxon>Archelosauria</taxon>
        <taxon>Archosauria</taxon>
        <taxon>Dinosauria</taxon>
        <taxon>Saurischia</taxon>
        <taxon>Theropoda</taxon>
        <taxon>Coelurosauria</taxon>
        <taxon>Aves</taxon>
        <taxon>Neognathae</taxon>
        <taxon>Neoaves</taxon>
        <taxon>Columbimorphae</taxon>
        <taxon>Pterocliformes</taxon>
        <taxon>Pteroclidae</taxon>
        <taxon>Pterocles</taxon>
    </lineage>
</organism>
<evidence type="ECO:0000313" key="3">
    <source>
        <dbReference type="Proteomes" id="UP000053149"/>
    </source>
</evidence>
<dbReference type="Proteomes" id="UP000053149">
    <property type="component" value="Unassembled WGS sequence"/>
</dbReference>
<dbReference type="PANTHER" id="PTHR28574">
    <property type="entry name" value="RIKEN CDNA 6820408C15"/>
    <property type="match status" value="1"/>
</dbReference>